<dbReference type="OrthoDB" id="10329054at2759"/>
<evidence type="ECO:0000313" key="2">
    <source>
        <dbReference type="Proteomes" id="UP000646827"/>
    </source>
</evidence>
<dbReference type="Proteomes" id="UP000646827">
    <property type="component" value="Unassembled WGS sequence"/>
</dbReference>
<protein>
    <submittedName>
        <fullName evidence="1">Uncharacterized protein</fullName>
    </submittedName>
</protein>
<dbReference type="AlphaFoldDB" id="A0A8H7RIC8"/>
<sequence>MSTSSTTTSYKFLYAFFVAPDPTDEQIRLQFTTDEQEECFLSNHFEGMSVGQAAHEARIWAVTGNVILDRYLLMDEDGTLYYLY</sequence>
<dbReference type="EMBL" id="JAEPRB010000930">
    <property type="protein sequence ID" value="KAG2210211.1"/>
    <property type="molecule type" value="Genomic_DNA"/>
</dbReference>
<accession>A0A8H7RIC8</accession>
<keyword evidence="2" id="KW-1185">Reference proteome</keyword>
<evidence type="ECO:0000313" key="1">
    <source>
        <dbReference type="EMBL" id="KAG2210211.1"/>
    </source>
</evidence>
<proteinExistence type="predicted"/>
<comment type="caution">
    <text evidence="1">The sequence shown here is derived from an EMBL/GenBank/DDBJ whole genome shotgun (WGS) entry which is preliminary data.</text>
</comment>
<gene>
    <name evidence="1" type="ORF">INT45_004031</name>
</gene>
<organism evidence="1 2">
    <name type="scientific">Circinella minor</name>
    <dbReference type="NCBI Taxonomy" id="1195481"/>
    <lineage>
        <taxon>Eukaryota</taxon>
        <taxon>Fungi</taxon>
        <taxon>Fungi incertae sedis</taxon>
        <taxon>Mucoromycota</taxon>
        <taxon>Mucoromycotina</taxon>
        <taxon>Mucoromycetes</taxon>
        <taxon>Mucorales</taxon>
        <taxon>Lichtheimiaceae</taxon>
        <taxon>Circinella</taxon>
    </lineage>
</organism>
<reference evidence="1 2" key="1">
    <citation type="submission" date="2020-12" db="EMBL/GenBank/DDBJ databases">
        <title>Metabolic potential, ecology and presence of endohyphal bacteria is reflected in genomic diversity of Mucoromycotina.</title>
        <authorList>
            <person name="Muszewska A."/>
            <person name="Okrasinska A."/>
            <person name="Steczkiewicz K."/>
            <person name="Drgas O."/>
            <person name="Orlowska M."/>
            <person name="Perlinska-Lenart U."/>
            <person name="Aleksandrzak-Piekarczyk T."/>
            <person name="Szatraj K."/>
            <person name="Zielenkiewicz U."/>
            <person name="Pilsyk S."/>
            <person name="Malc E."/>
            <person name="Mieczkowski P."/>
            <person name="Kruszewska J.S."/>
            <person name="Biernat P."/>
            <person name="Pawlowska J."/>
        </authorList>
    </citation>
    <scope>NUCLEOTIDE SEQUENCE [LARGE SCALE GENOMIC DNA]</scope>
    <source>
        <strain evidence="1 2">CBS 142.35</strain>
    </source>
</reference>
<name>A0A8H7RIC8_9FUNG</name>